<proteinExistence type="predicted"/>
<dbReference type="AlphaFoldDB" id="A0A6J5ZW17"/>
<gene>
    <name evidence="1" type="ORF">UFOPK3522_01018</name>
</gene>
<reference evidence="1" key="1">
    <citation type="submission" date="2020-05" db="EMBL/GenBank/DDBJ databases">
        <authorList>
            <person name="Chiriac C."/>
            <person name="Salcher M."/>
            <person name="Ghai R."/>
            <person name="Kavagutti S V."/>
        </authorList>
    </citation>
    <scope>NUCLEOTIDE SEQUENCE</scope>
</reference>
<evidence type="ECO:0000313" key="1">
    <source>
        <dbReference type="EMBL" id="CAB4344950.1"/>
    </source>
</evidence>
<protein>
    <submittedName>
        <fullName evidence="1">Unannotated protein</fullName>
    </submittedName>
</protein>
<accession>A0A6J5ZW17</accession>
<sequence length="245" mass="26120">MKLKSSTTAVLVVAALSAIAAPSASALPYSKSQLLKDSLQVSDVPSSYFINKPKTRELSYSVQPNTNRFEMCVDKDGHKVFGVAPAQRANSAISLYQQGSGSDISATRSVSSDIYSYGTTAKAKAAWKALLEAKKRCAPKAGTSLPFQGVNVDVEATQQLKTSKVSNGIPGYTIEQKVALAAGESGPGGLSIWVDGFTAYRMVCKTIVRAQFANYSTISLADSQLTNLWRNFTAAAALKIARRVH</sequence>
<dbReference type="EMBL" id="CAESAO010000087">
    <property type="protein sequence ID" value="CAB4344950.1"/>
    <property type="molecule type" value="Genomic_DNA"/>
</dbReference>
<organism evidence="1">
    <name type="scientific">freshwater metagenome</name>
    <dbReference type="NCBI Taxonomy" id="449393"/>
    <lineage>
        <taxon>unclassified sequences</taxon>
        <taxon>metagenomes</taxon>
        <taxon>ecological metagenomes</taxon>
    </lineage>
</organism>
<name>A0A6J5ZW17_9ZZZZ</name>